<feature type="region of interest" description="Disordered" evidence="1">
    <location>
        <begin position="799"/>
        <end position="824"/>
    </location>
</feature>
<sequence length="824" mass="91618">MAKAYAATAPGKPTVAPAQTTRRTTRSQSAEPQEAAKLRVASTKRNSAEPPTIPKKGGRNMKAKSAIEDLPTVDENAFDEENEGGEDVDARLAEQLNAQENDASPRRISSGSVFSGTTAKTSFSQDEISKLDHEVICEVLPDLFTASEKLTQLLMPNGVSTPPQTWKEIKLTGSRLNKLYSARWDSLRIHKPNLTSVEYVDPSYILRALLNVQSVADVQSAAWRPDDVLHRINISLMLRAVLMQCDPFEWTEEATGALENLDMAFPACIAGSEFSFAALELWLDLAAQVAIHRIESASLTDPDFSALEEVDNVFFDSDNEFKHAKSLGILTASQEDHDRALEMVKQLVVVLKAPFEQGDGTGVTASNGYLKAQFRWDDFKSHALKYCETRVAELDRRIQSAGGARSIVDGLQQEADRRAHEKKAEQMMQSYTKTGTTPRQSLGSRSAIAKLKEREKQMAAKAPVPAPTFTAPVAQMTAPNNIPQQEDVITQDFATYQPTETVQISEEPQPEVPSTAQQALARFSATQKQNARKAKARLIDRQENAVRISSDMYEESQAPVASNKRTRRQMEEEEDDVPDEFEPTQDDGFENDSRTHTHAAQRRAEVAFPQRPPRRSPTLEARSSPVAGPSTLTASAAAQPSPSKRQRKNPGSAIPPPRARLDPEDGEAPSAEFYKRAKQDAKYNRVLSTQERPIQSRVPWSDAEEMALIDLIVEHVGDDESISYSSLKAIDRSLEENGEAMLSIRSAEDIRFKARNMKLTLLLADRKLPKNWDKVMLDKKAQDKLRSRGIIYEQPRVRAVRRTQEDESTPAPSDRVQYQVGGRI</sequence>
<feature type="region of interest" description="Disordered" evidence="1">
    <location>
        <begin position="1"/>
        <end position="85"/>
    </location>
</feature>
<feature type="compositionally biased region" description="Polar residues" evidence="1">
    <location>
        <begin position="630"/>
        <end position="643"/>
    </location>
</feature>
<dbReference type="AlphaFoldDB" id="A0A9Q9AYS1"/>
<protein>
    <recommendedName>
        <fullName evidence="4">Myb-like domain-containing protein</fullName>
    </recommendedName>
</protein>
<feature type="compositionally biased region" description="Acidic residues" evidence="1">
    <location>
        <begin position="571"/>
        <end position="590"/>
    </location>
</feature>
<name>A0A9Q9AYS1_9PEZI</name>
<organism evidence="2 3">
    <name type="scientific">Septoria linicola</name>
    <dbReference type="NCBI Taxonomy" id="215465"/>
    <lineage>
        <taxon>Eukaryota</taxon>
        <taxon>Fungi</taxon>
        <taxon>Dikarya</taxon>
        <taxon>Ascomycota</taxon>
        <taxon>Pezizomycotina</taxon>
        <taxon>Dothideomycetes</taxon>
        <taxon>Dothideomycetidae</taxon>
        <taxon>Mycosphaerellales</taxon>
        <taxon>Mycosphaerellaceae</taxon>
        <taxon>Septoria</taxon>
    </lineage>
</organism>
<feature type="region of interest" description="Disordered" evidence="1">
    <location>
        <begin position="547"/>
        <end position="668"/>
    </location>
</feature>
<dbReference type="OrthoDB" id="5398572at2759"/>
<dbReference type="EMBL" id="CP099424">
    <property type="protein sequence ID" value="USW55673.1"/>
    <property type="molecule type" value="Genomic_DNA"/>
</dbReference>
<accession>A0A9Q9AYS1</accession>
<gene>
    <name evidence="2" type="ORF">Slin15195_G089920</name>
</gene>
<keyword evidence="3" id="KW-1185">Reference proteome</keyword>
<reference evidence="2" key="1">
    <citation type="submission" date="2022-06" db="EMBL/GenBank/DDBJ databases">
        <title>Complete genome sequences of two strains of the flax pathogen Septoria linicola.</title>
        <authorList>
            <person name="Lapalu N."/>
            <person name="Simon A."/>
            <person name="Demenou B."/>
            <person name="Paumier D."/>
            <person name="Guillot M.-P."/>
            <person name="Gout L."/>
            <person name="Valade R."/>
        </authorList>
    </citation>
    <scope>NUCLEOTIDE SEQUENCE</scope>
    <source>
        <strain evidence="2">SE15195</strain>
    </source>
</reference>
<evidence type="ECO:0000313" key="3">
    <source>
        <dbReference type="Proteomes" id="UP001056384"/>
    </source>
</evidence>
<feature type="compositionally biased region" description="Acidic residues" evidence="1">
    <location>
        <begin position="76"/>
        <end position="85"/>
    </location>
</feature>
<dbReference type="Proteomes" id="UP001056384">
    <property type="component" value="Chromosome 7"/>
</dbReference>
<evidence type="ECO:0008006" key="4">
    <source>
        <dbReference type="Google" id="ProtNLM"/>
    </source>
</evidence>
<proteinExistence type="predicted"/>
<evidence type="ECO:0000313" key="2">
    <source>
        <dbReference type="EMBL" id="USW55673.1"/>
    </source>
</evidence>
<evidence type="ECO:0000256" key="1">
    <source>
        <dbReference type="SAM" id="MobiDB-lite"/>
    </source>
</evidence>